<comment type="caution">
    <text evidence="8">The sequence shown here is derived from an EMBL/GenBank/DDBJ whole genome shotgun (WGS) entry which is preliminary data.</text>
</comment>
<keyword evidence="3 5" id="KW-0862">Zinc</keyword>
<dbReference type="Gene3D" id="2.10.110.10">
    <property type="entry name" value="Cysteine Rich Protein"/>
    <property type="match status" value="4"/>
</dbReference>
<keyword evidence="9" id="KW-1185">Reference proteome</keyword>
<feature type="compositionally biased region" description="Acidic residues" evidence="6">
    <location>
        <begin position="66"/>
        <end position="76"/>
    </location>
</feature>
<dbReference type="SMART" id="SM00132">
    <property type="entry name" value="LIM"/>
    <property type="match status" value="4"/>
</dbReference>
<dbReference type="PROSITE" id="PS00478">
    <property type="entry name" value="LIM_DOMAIN_1"/>
    <property type="match status" value="3"/>
</dbReference>
<organism evidence="8 9">
    <name type="scientific">Tritrichomonas foetus</name>
    <dbReference type="NCBI Taxonomy" id="1144522"/>
    <lineage>
        <taxon>Eukaryota</taxon>
        <taxon>Metamonada</taxon>
        <taxon>Parabasalia</taxon>
        <taxon>Tritrichomonadida</taxon>
        <taxon>Tritrichomonadidae</taxon>
        <taxon>Tritrichomonas</taxon>
    </lineage>
</organism>
<evidence type="ECO:0000256" key="1">
    <source>
        <dbReference type="ARBA" id="ARBA00022723"/>
    </source>
</evidence>
<dbReference type="CDD" id="cd08368">
    <property type="entry name" value="LIM"/>
    <property type="match status" value="3"/>
</dbReference>
<dbReference type="SUPFAM" id="SSF57716">
    <property type="entry name" value="Glucocorticoid receptor-like (DNA-binding domain)"/>
    <property type="match status" value="3"/>
</dbReference>
<dbReference type="AlphaFoldDB" id="A0A1J4KJV8"/>
<dbReference type="RefSeq" id="XP_068364727.1">
    <property type="nucleotide sequence ID" value="XM_068500416.1"/>
</dbReference>
<evidence type="ECO:0000259" key="7">
    <source>
        <dbReference type="PROSITE" id="PS50023"/>
    </source>
</evidence>
<gene>
    <name evidence="8" type="ORF">TRFO_18835</name>
</gene>
<evidence type="ECO:0000256" key="5">
    <source>
        <dbReference type="PROSITE-ProRule" id="PRU00125"/>
    </source>
</evidence>
<feature type="domain" description="LIM zinc-binding" evidence="7">
    <location>
        <begin position="420"/>
        <end position="480"/>
    </location>
</feature>
<proteinExistence type="predicted"/>
<evidence type="ECO:0000256" key="4">
    <source>
        <dbReference type="ARBA" id="ARBA00023038"/>
    </source>
</evidence>
<dbReference type="PANTHER" id="PTHR24205:SF16">
    <property type="entry name" value="GH01042P-RELATED"/>
    <property type="match status" value="1"/>
</dbReference>
<evidence type="ECO:0000313" key="9">
    <source>
        <dbReference type="Proteomes" id="UP000179807"/>
    </source>
</evidence>
<evidence type="ECO:0000256" key="6">
    <source>
        <dbReference type="SAM" id="MobiDB-lite"/>
    </source>
</evidence>
<feature type="region of interest" description="Disordered" evidence="6">
    <location>
        <begin position="36"/>
        <end position="125"/>
    </location>
</feature>
<dbReference type="OrthoDB" id="1112565at2759"/>
<accession>A0A1J4KJV8</accession>
<keyword evidence="2" id="KW-0677">Repeat</keyword>
<reference evidence="8" key="1">
    <citation type="submission" date="2016-10" db="EMBL/GenBank/DDBJ databases">
        <authorList>
            <person name="Benchimol M."/>
            <person name="Almeida L.G."/>
            <person name="Vasconcelos A.T."/>
            <person name="Perreira-Neves A."/>
            <person name="Rosa I.A."/>
            <person name="Tasca T."/>
            <person name="Bogo M.R."/>
            <person name="de Souza W."/>
        </authorList>
    </citation>
    <scope>NUCLEOTIDE SEQUENCE [LARGE SCALE GENOMIC DNA]</scope>
    <source>
        <strain evidence="8">K</strain>
    </source>
</reference>
<dbReference type="Proteomes" id="UP000179807">
    <property type="component" value="Unassembled WGS sequence"/>
</dbReference>
<keyword evidence="4 5" id="KW-0440">LIM domain</keyword>
<feature type="domain" description="LIM zinc-binding" evidence="7">
    <location>
        <begin position="298"/>
        <end position="361"/>
    </location>
</feature>
<name>A0A1J4KJV8_9EUKA</name>
<feature type="domain" description="LIM zinc-binding" evidence="7">
    <location>
        <begin position="238"/>
        <end position="297"/>
    </location>
</feature>
<dbReference type="Pfam" id="PF00412">
    <property type="entry name" value="LIM"/>
    <property type="match status" value="4"/>
</dbReference>
<dbReference type="PANTHER" id="PTHR24205">
    <property type="entry name" value="FOUR AND A HALF LIM DOMAINS PROTEIN"/>
    <property type="match status" value="1"/>
</dbReference>
<protein>
    <recommendedName>
        <fullName evidence="7">LIM zinc-binding domain-containing protein</fullName>
    </recommendedName>
</protein>
<dbReference type="PROSITE" id="PS50023">
    <property type="entry name" value="LIM_DOMAIN_2"/>
    <property type="match status" value="3"/>
</dbReference>
<dbReference type="EMBL" id="MLAK01000583">
    <property type="protein sequence ID" value="OHT11591.1"/>
    <property type="molecule type" value="Genomic_DNA"/>
</dbReference>
<dbReference type="InterPro" id="IPR001781">
    <property type="entry name" value="Znf_LIM"/>
</dbReference>
<keyword evidence="1 5" id="KW-0479">Metal-binding</keyword>
<dbReference type="VEuPathDB" id="TrichDB:TRFO_18835"/>
<evidence type="ECO:0000256" key="3">
    <source>
        <dbReference type="ARBA" id="ARBA00022833"/>
    </source>
</evidence>
<dbReference type="GO" id="GO:0046872">
    <property type="term" value="F:metal ion binding"/>
    <property type="evidence" value="ECO:0007669"/>
    <property type="project" value="UniProtKB-KW"/>
</dbReference>
<evidence type="ECO:0000313" key="8">
    <source>
        <dbReference type="EMBL" id="OHT11591.1"/>
    </source>
</evidence>
<evidence type="ECO:0000256" key="2">
    <source>
        <dbReference type="ARBA" id="ARBA00022737"/>
    </source>
</evidence>
<sequence length="507" mass="58486">MSDMSSDEYILSELPFTKKKKKIPLAKRRFTDFEQVMESSSQDFSAEERSDGLNRNYDQSDSNSDYSEESASEESDSSSYSPDDKENSYSDSYSGAVLPKAAPKSENFHDQSRNPSKKLAKSKSSVFDNDKAERIARSCGFFNGLPESPVSLRKPLLLQDADEDPKFGFRFEPDFEPGSSDISINIPGFTPEQQFDKLLRFSNNQTFAFTDEPRLQYKLSLPAANHIGSPEVEPTLLPTCALCKEPCKERCYFAHGNSYHPLCFKCSKCHRHLRPPNCTFMMEQPYCHFCSCQQNNLHRCIVCGLYVLDPRDEIQPDCYDSPIHRTCLRCHVCSEGIGIDDYTLVSGKPVCKKCISDLSNKICKKCGKVIIERSVEFHGNHYHPEHFVCTQCNIPLRGQNYVVYRNRPYCPTHGDAYATRKCWACHGDFNDEDVIRWDGRAYHSDCFKCKICQIKLTQDNWIRVHGYPYCEKCYKKYRDDKAAKFESKIKEKRKPVRRLKRMRKDIP</sequence>
<dbReference type="GeneID" id="94835120"/>